<sequence>MMEVEIPPSMQSQQDMDLIDILWKQDIDLGVGREVFDYNQRQKEYELEKQKKLEKERLEQLQKEQEKALYAQLQLDEETGEFIPIQQAVPIETAVATQALSNSIPSKPSLVQDLSFDECLKILADTFQLAAQNEDTPVAYHPLEPSASIDKNQNFIQPKQCPVIAGTLLTIPSDGQKMPEVDQAWEELLSIPELQCLTNDIDNIMDLSMYSNPESVAMTEAPDSYNLFNPVTTIEKSADNSPVYPNDFEDTFASNDPTINASETFNTESFCQDIFNLVEPKGINIVPLADNSGQLLTELLNENVDITDLSLCKAFNTNKRPDFNDTDSGVSVNTSPCATSPAQSVGSSIYGEGHYGYNDSEMEDTDNSTKNLQQKPPENFPGIFTEDTYFSLSPFVPLDTNSFESEVCNPPEKELPASPGHSKIPFTKDKSLSRLEARFNRDEQRAKALQIPFSVDKIVNLPVDNFNELMSKHQFNEAQLALIRDIRRRGKNKVAAQNCRKRKMENIVELESDLDRLKYEKEQLLSERGEYNSSLSLLKKQLGTLYMEVFNKLHDENGKPYSPHEYSLQQTKDGNVFLVPKAKKVNIKKE</sequence>
<dbReference type="InterPro" id="IPR046347">
    <property type="entry name" value="bZIP_sf"/>
</dbReference>
<evidence type="ECO:0000256" key="7">
    <source>
        <dbReference type="SAM" id="Coils"/>
    </source>
</evidence>
<dbReference type="OrthoDB" id="7458135at2759"/>
<evidence type="ECO:0000313" key="11">
    <source>
        <dbReference type="Proteomes" id="UP000812440"/>
    </source>
</evidence>
<proteinExistence type="inferred from homology"/>
<dbReference type="PROSITE" id="PS50217">
    <property type="entry name" value="BZIP"/>
    <property type="match status" value="1"/>
</dbReference>
<evidence type="ECO:0000259" key="9">
    <source>
        <dbReference type="PROSITE" id="PS50217"/>
    </source>
</evidence>
<dbReference type="Proteomes" id="UP000812440">
    <property type="component" value="Chromosome 9"/>
</dbReference>
<dbReference type="GO" id="GO:0034599">
    <property type="term" value="P:cellular response to oxidative stress"/>
    <property type="evidence" value="ECO:0007669"/>
    <property type="project" value="TreeGrafter"/>
</dbReference>
<evidence type="ECO:0000256" key="1">
    <source>
        <dbReference type="ARBA" id="ARBA00008157"/>
    </source>
</evidence>
<keyword evidence="3" id="KW-0238">DNA-binding</keyword>
<dbReference type="InterPro" id="IPR008917">
    <property type="entry name" value="TF_DNA-bd_sf"/>
</dbReference>
<evidence type="ECO:0000256" key="2">
    <source>
        <dbReference type="ARBA" id="ARBA00023015"/>
    </source>
</evidence>
<dbReference type="EMBL" id="JAACNH010000009">
    <property type="protein sequence ID" value="KAG8432487.1"/>
    <property type="molecule type" value="Genomic_DNA"/>
</dbReference>
<feature type="region of interest" description="Disordered" evidence="8">
    <location>
        <begin position="406"/>
        <end position="426"/>
    </location>
</feature>
<keyword evidence="2" id="KW-0805">Transcription regulation</keyword>
<keyword evidence="11" id="KW-1185">Reference proteome</keyword>
<feature type="coiled-coil region" evidence="7">
    <location>
        <begin position="44"/>
        <end position="71"/>
    </location>
</feature>
<gene>
    <name evidence="10" type="ORF">GDO86_016942</name>
</gene>
<keyword evidence="7" id="KW-0175">Coiled coil</keyword>
<reference evidence="10" key="1">
    <citation type="thesis" date="2020" institute="ProQuest LLC" country="789 East Eisenhower Parkway, Ann Arbor, MI, USA">
        <title>Comparative Genomics and Chromosome Evolution.</title>
        <authorList>
            <person name="Mudd A.B."/>
        </authorList>
    </citation>
    <scope>NUCLEOTIDE SEQUENCE</scope>
    <source>
        <strain evidence="10">Female2</strain>
        <tissue evidence="10">Blood</tissue>
    </source>
</reference>
<evidence type="ECO:0000256" key="8">
    <source>
        <dbReference type="SAM" id="MobiDB-lite"/>
    </source>
</evidence>
<dbReference type="Pfam" id="PF03131">
    <property type="entry name" value="bZIP_Maf"/>
    <property type="match status" value="1"/>
</dbReference>
<evidence type="ECO:0000313" key="10">
    <source>
        <dbReference type="EMBL" id="KAG8432487.1"/>
    </source>
</evidence>
<evidence type="ECO:0000256" key="3">
    <source>
        <dbReference type="ARBA" id="ARBA00023125"/>
    </source>
</evidence>
<keyword evidence="5" id="KW-0804">Transcription</keyword>
<dbReference type="Gene3D" id="1.10.880.10">
    <property type="entry name" value="Transcription factor, Skn-1-like, DNA-binding domain"/>
    <property type="match status" value="1"/>
</dbReference>
<name>A0A8T2ILH7_9PIPI</name>
<feature type="coiled-coil region" evidence="7">
    <location>
        <begin position="500"/>
        <end position="527"/>
    </location>
</feature>
<dbReference type="PANTHER" id="PTHR24411">
    <property type="entry name" value="NUCLEAR FACTOR ERYTHROID 2-RELATED FACTOR"/>
    <property type="match status" value="1"/>
</dbReference>
<comment type="caution">
    <text evidence="10">The sequence shown here is derived from an EMBL/GenBank/DDBJ whole genome shotgun (WGS) entry which is preliminary data.</text>
</comment>
<dbReference type="GO" id="GO:0005634">
    <property type="term" value="C:nucleus"/>
    <property type="evidence" value="ECO:0007669"/>
    <property type="project" value="TreeGrafter"/>
</dbReference>
<evidence type="ECO:0000256" key="4">
    <source>
        <dbReference type="ARBA" id="ARBA00023159"/>
    </source>
</evidence>
<dbReference type="InterPro" id="IPR047167">
    <property type="entry name" value="NFE2-like"/>
</dbReference>
<accession>A0A8T2ILH7</accession>
<dbReference type="SMART" id="SM00338">
    <property type="entry name" value="BRLZ"/>
    <property type="match status" value="1"/>
</dbReference>
<dbReference type="SUPFAM" id="SSF47454">
    <property type="entry name" value="A DNA-binding domain in eukaryotic transcription factors"/>
    <property type="match status" value="1"/>
</dbReference>
<dbReference type="FunFam" id="1.10.880.10:FF:000001">
    <property type="entry name" value="Nuclear factor erythroid 2-related factor 2"/>
    <property type="match status" value="1"/>
</dbReference>
<comment type="similarity">
    <text evidence="1">Belongs to the bZIP family. CNC subfamily.</text>
</comment>
<dbReference type="GO" id="GO:0000981">
    <property type="term" value="F:DNA-binding transcription factor activity, RNA polymerase II-specific"/>
    <property type="evidence" value="ECO:0007669"/>
    <property type="project" value="TreeGrafter"/>
</dbReference>
<keyword evidence="4" id="KW-0010">Activator</keyword>
<evidence type="ECO:0000256" key="5">
    <source>
        <dbReference type="ARBA" id="ARBA00023163"/>
    </source>
</evidence>
<evidence type="ECO:0000256" key="6">
    <source>
        <dbReference type="ARBA" id="ARBA00023242"/>
    </source>
</evidence>
<dbReference type="AlphaFoldDB" id="A0A8T2ILH7"/>
<dbReference type="CDD" id="cd14720">
    <property type="entry name" value="bZIP_NFE2-like"/>
    <property type="match status" value="1"/>
</dbReference>
<dbReference type="InterPro" id="IPR004827">
    <property type="entry name" value="bZIP"/>
</dbReference>
<dbReference type="GO" id="GO:0000978">
    <property type="term" value="F:RNA polymerase II cis-regulatory region sequence-specific DNA binding"/>
    <property type="evidence" value="ECO:0007669"/>
    <property type="project" value="InterPro"/>
</dbReference>
<keyword evidence="6" id="KW-0539">Nucleus</keyword>
<dbReference type="PROSITE" id="PS00036">
    <property type="entry name" value="BZIP_BASIC"/>
    <property type="match status" value="1"/>
</dbReference>
<organism evidence="10 11">
    <name type="scientific">Hymenochirus boettgeri</name>
    <name type="common">Congo dwarf clawed frog</name>
    <dbReference type="NCBI Taxonomy" id="247094"/>
    <lineage>
        <taxon>Eukaryota</taxon>
        <taxon>Metazoa</taxon>
        <taxon>Chordata</taxon>
        <taxon>Craniata</taxon>
        <taxon>Vertebrata</taxon>
        <taxon>Euteleostomi</taxon>
        <taxon>Amphibia</taxon>
        <taxon>Batrachia</taxon>
        <taxon>Anura</taxon>
        <taxon>Pipoidea</taxon>
        <taxon>Pipidae</taxon>
        <taxon>Pipinae</taxon>
        <taxon>Hymenochirus</taxon>
    </lineage>
</organism>
<feature type="domain" description="BZIP" evidence="9">
    <location>
        <begin position="482"/>
        <end position="545"/>
    </location>
</feature>
<protein>
    <recommendedName>
        <fullName evidence="9">BZIP domain-containing protein</fullName>
    </recommendedName>
</protein>
<dbReference type="PANTHER" id="PTHR24411:SF3">
    <property type="entry name" value="NUCLEAR FACTOR ERYTHROID 2-RELATED FACTOR 2"/>
    <property type="match status" value="1"/>
</dbReference>
<dbReference type="InterPro" id="IPR004826">
    <property type="entry name" value="bZIP_Maf"/>
</dbReference>
<dbReference type="SUPFAM" id="SSF57959">
    <property type="entry name" value="Leucine zipper domain"/>
    <property type="match status" value="1"/>
</dbReference>